<dbReference type="InterPro" id="IPR002645">
    <property type="entry name" value="STAS_dom"/>
</dbReference>
<feature type="region of interest" description="Disordered" evidence="1">
    <location>
        <begin position="1"/>
        <end position="25"/>
    </location>
</feature>
<protein>
    <submittedName>
        <fullName evidence="3">STAS domain-containing protein</fullName>
    </submittedName>
</protein>
<dbReference type="Proteomes" id="UP000696294">
    <property type="component" value="Unassembled WGS sequence"/>
</dbReference>
<dbReference type="EMBL" id="JAATEP010000013">
    <property type="protein sequence ID" value="NJP91780.1"/>
    <property type="molecule type" value="Genomic_DNA"/>
</dbReference>
<proteinExistence type="predicted"/>
<feature type="domain" description="STAS" evidence="2">
    <location>
        <begin position="35"/>
        <end position="84"/>
    </location>
</feature>
<comment type="caution">
    <text evidence="3">The sequence shown here is derived from an EMBL/GenBank/DDBJ whole genome shotgun (WGS) entry which is preliminary data.</text>
</comment>
<organism evidence="3 4">
    <name type="scientific">Nonomuraea composti</name>
    <dbReference type="NCBI Taxonomy" id="2720023"/>
    <lineage>
        <taxon>Bacteria</taxon>
        <taxon>Bacillati</taxon>
        <taxon>Actinomycetota</taxon>
        <taxon>Actinomycetes</taxon>
        <taxon>Streptosporangiales</taxon>
        <taxon>Streptosporangiaceae</taxon>
        <taxon>Nonomuraea</taxon>
    </lineage>
</organism>
<sequence>MSDRSDDRRGPGDDPGNGPGNGGADVLAMVHPFGLRVRGDIDRAGRPLLARALAWALRTGKSDIHLDLSELTFIDAAGLRLIAQTAAGLPPHRALVLRHAPASVPGLLALLGWRLDAAQRLRPETDVTDPQGPDPAPSPPL</sequence>
<evidence type="ECO:0000259" key="2">
    <source>
        <dbReference type="PROSITE" id="PS50801"/>
    </source>
</evidence>
<dbReference type="SUPFAM" id="SSF52091">
    <property type="entry name" value="SpoIIaa-like"/>
    <property type="match status" value="1"/>
</dbReference>
<gene>
    <name evidence="3" type="ORF">HCN51_20340</name>
</gene>
<dbReference type="RefSeq" id="WP_168011101.1">
    <property type="nucleotide sequence ID" value="NZ_JAATEP010000013.1"/>
</dbReference>
<reference evidence="3 4" key="1">
    <citation type="submission" date="2020-03" db="EMBL/GenBank/DDBJ databases">
        <title>WGS of actinomycetes isolated from Thailand.</title>
        <authorList>
            <person name="Thawai C."/>
        </authorList>
    </citation>
    <scope>NUCLEOTIDE SEQUENCE [LARGE SCALE GENOMIC DNA]</scope>
    <source>
        <strain evidence="3 4">FMUSA5-5</strain>
    </source>
</reference>
<evidence type="ECO:0000256" key="1">
    <source>
        <dbReference type="SAM" id="MobiDB-lite"/>
    </source>
</evidence>
<name>A0ABX1B1U0_9ACTN</name>
<dbReference type="InterPro" id="IPR036513">
    <property type="entry name" value="STAS_dom_sf"/>
</dbReference>
<feature type="compositionally biased region" description="Gly residues" evidence="1">
    <location>
        <begin position="13"/>
        <end position="23"/>
    </location>
</feature>
<feature type="compositionally biased region" description="Basic and acidic residues" evidence="1">
    <location>
        <begin position="1"/>
        <end position="12"/>
    </location>
</feature>
<accession>A0ABX1B1U0</accession>
<evidence type="ECO:0000313" key="4">
    <source>
        <dbReference type="Proteomes" id="UP000696294"/>
    </source>
</evidence>
<dbReference type="InterPro" id="IPR058548">
    <property type="entry name" value="MlaB-like_STAS"/>
</dbReference>
<keyword evidence="4" id="KW-1185">Reference proteome</keyword>
<evidence type="ECO:0000313" key="3">
    <source>
        <dbReference type="EMBL" id="NJP91780.1"/>
    </source>
</evidence>
<dbReference type="Pfam" id="PF13466">
    <property type="entry name" value="STAS_2"/>
    <property type="match status" value="1"/>
</dbReference>
<dbReference type="PROSITE" id="PS50801">
    <property type="entry name" value="STAS"/>
    <property type="match status" value="1"/>
</dbReference>
<dbReference type="Gene3D" id="3.30.750.24">
    <property type="entry name" value="STAS domain"/>
    <property type="match status" value="1"/>
</dbReference>